<feature type="region of interest" description="Disordered" evidence="1">
    <location>
        <begin position="27"/>
        <end position="69"/>
    </location>
</feature>
<accession>A0A7J6GV62</accession>
<name>A0A7J6GV62_CANSA</name>
<dbReference type="InterPro" id="IPR008889">
    <property type="entry name" value="VQ"/>
</dbReference>
<dbReference type="Proteomes" id="UP000525078">
    <property type="component" value="Unassembled WGS sequence"/>
</dbReference>
<comment type="caution">
    <text evidence="3">The sequence shown here is derived from an EMBL/GenBank/DDBJ whole genome shotgun (WGS) entry which is preliminary data.</text>
</comment>
<dbReference type="InterPro" id="IPR039608">
    <property type="entry name" value="VQ_1/10"/>
</dbReference>
<reference evidence="3 4" key="1">
    <citation type="journal article" date="2020" name="bioRxiv">
        <title>Sequence and annotation of 42 cannabis genomes reveals extensive copy number variation in cannabinoid synthesis and pathogen resistance genes.</title>
        <authorList>
            <person name="Mckernan K.J."/>
            <person name="Helbert Y."/>
            <person name="Kane L.T."/>
            <person name="Ebling H."/>
            <person name="Zhang L."/>
            <person name="Liu B."/>
            <person name="Eaton Z."/>
            <person name="Mclaughlin S."/>
            <person name="Kingan S."/>
            <person name="Baybayan P."/>
            <person name="Concepcion G."/>
            <person name="Jordan M."/>
            <person name="Riva A."/>
            <person name="Barbazuk W."/>
            <person name="Harkins T."/>
        </authorList>
    </citation>
    <scope>NUCLEOTIDE SEQUENCE [LARGE SCALE GENOMIC DNA]</scope>
    <source>
        <strain evidence="4">cv. Jamaican Lion 4</strain>
        <tissue evidence="3">Leaf</tissue>
    </source>
</reference>
<feature type="domain" description="VQ" evidence="2">
    <location>
        <begin position="13"/>
        <end position="31"/>
    </location>
</feature>
<dbReference type="PANTHER" id="PTHR34777">
    <property type="entry name" value="VQ MOTIF-CONTAINING PROTEIN 10"/>
    <property type="match status" value="1"/>
</dbReference>
<evidence type="ECO:0000313" key="4">
    <source>
        <dbReference type="Proteomes" id="UP000525078"/>
    </source>
</evidence>
<dbReference type="EMBL" id="JAATIP010000041">
    <property type="protein sequence ID" value="KAF4386814.1"/>
    <property type="molecule type" value="Genomic_DNA"/>
</dbReference>
<protein>
    <recommendedName>
        <fullName evidence="2">VQ domain-containing protein</fullName>
    </recommendedName>
</protein>
<evidence type="ECO:0000259" key="2">
    <source>
        <dbReference type="Pfam" id="PF05678"/>
    </source>
</evidence>
<feature type="compositionally biased region" description="Basic and acidic residues" evidence="1">
    <location>
        <begin position="27"/>
        <end position="44"/>
    </location>
</feature>
<organism evidence="3 4">
    <name type="scientific">Cannabis sativa</name>
    <name type="common">Hemp</name>
    <name type="synonym">Marijuana</name>
    <dbReference type="NCBI Taxonomy" id="3483"/>
    <lineage>
        <taxon>Eukaryota</taxon>
        <taxon>Viridiplantae</taxon>
        <taxon>Streptophyta</taxon>
        <taxon>Embryophyta</taxon>
        <taxon>Tracheophyta</taxon>
        <taxon>Spermatophyta</taxon>
        <taxon>Magnoliopsida</taxon>
        <taxon>eudicotyledons</taxon>
        <taxon>Gunneridae</taxon>
        <taxon>Pentapetalae</taxon>
        <taxon>rosids</taxon>
        <taxon>fabids</taxon>
        <taxon>Rosales</taxon>
        <taxon>Cannabaceae</taxon>
        <taxon>Cannabis</taxon>
    </lineage>
</organism>
<sequence length="103" mass="11849">MHHFIDHHRLKEKTDAKGFKDVVQKLTGKDSKVEDHDDGHDGHRAFRTRSTTDHYNSSSSSSSATATAPDITTTLTTHISFKDFERLLREMPQIDDTWQPVHY</sequence>
<evidence type="ECO:0000313" key="3">
    <source>
        <dbReference type="EMBL" id="KAF4386814.1"/>
    </source>
</evidence>
<proteinExistence type="predicted"/>
<gene>
    <name evidence="3" type="ORF">F8388_006769</name>
</gene>
<feature type="compositionally biased region" description="Low complexity" evidence="1">
    <location>
        <begin position="53"/>
        <end position="69"/>
    </location>
</feature>
<dbReference type="Pfam" id="PF05678">
    <property type="entry name" value="VQ"/>
    <property type="match status" value="1"/>
</dbReference>
<evidence type="ECO:0000256" key="1">
    <source>
        <dbReference type="SAM" id="MobiDB-lite"/>
    </source>
</evidence>
<dbReference type="AlphaFoldDB" id="A0A7J6GV62"/>
<dbReference type="PANTHER" id="PTHR34777:SF1">
    <property type="entry name" value="VQ MOTIF-CONTAINING PROTEIN 10"/>
    <property type="match status" value="1"/>
</dbReference>